<dbReference type="RefSeq" id="WP_013673815.1">
    <property type="nucleotide sequence ID" value="NC_015312.1"/>
</dbReference>
<evidence type="ECO:0000256" key="1">
    <source>
        <dbReference type="SAM" id="MobiDB-lite"/>
    </source>
</evidence>
<keyword evidence="4" id="KW-1185">Reference proteome</keyword>
<protein>
    <recommendedName>
        <fullName evidence="2">ARB-07466-like C-terminal domain-containing protein</fullName>
    </recommendedName>
</protein>
<dbReference type="EMBL" id="CP002593">
    <property type="protein sequence ID" value="AEA23883.1"/>
    <property type="molecule type" value="Genomic_DNA"/>
</dbReference>
<feature type="compositionally biased region" description="Basic residues" evidence="1">
    <location>
        <begin position="1"/>
        <end position="13"/>
    </location>
</feature>
<sequence length="291" mass="29887">MSRHRSPAGRRARRDLDPAPAGTPVAVRRTATAPARARTSVASAPTRTSSPGRARPTPPPAAPRRQAITAAALAGGTLAVTVPLTALTGTGPPEVADTGTALRLAAGDATPAGPVAAAARSRSFTPVAATVPGEPGPGSADAESLIKAAGLADVARKAAEARARVECAVDLSDLGRVRPWVSAAARFLSCLYDQPDLIGVAGRGRVSDHPLGLALDLMVTGSRGDRIAECALRNREALGISYVIWEQRINYGSGWVRMANRGSTTENHFDHVHISFERSPGAGAPDPAVCG</sequence>
<gene>
    <name evidence="3" type="ordered locus">Psed_1647</name>
</gene>
<dbReference type="Proteomes" id="UP000007809">
    <property type="component" value="Chromosome"/>
</dbReference>
<dbReference type="KEGG" id="pdx:Psed_1647"/>
<evidence type="ECO:0000259" key="2">
    <source>
        <dbReference type="Pfam" id="PF26571"/>
    </source>
</evidence>
<evidence type="ECO:0000313" key="3">
    <source>
        <dbReference type="EMBL" id="AEA23883.1"/>
    </source>
</evidence>
<name>F4CXZ8_PSEUX</name>
<accession>F4CXZ8</accession>
<dbReference type="InterPro" id="IPR058593">
    <property type="entry name" value="ARB_07466-like_C"/>
</dbReference>
<organism evidence="3 4">
    <name type="scientific">Pseudonocardia dioxanivorans (strain ATCC 55486 / DSM 44775 / JCM 13855 / CB1190)</name>
    <dbReference type="NCBI Taxonomy" id="675635"/>
    <lineage>
        <taxon>Bacteria</taxon>
        <taxon>Bacillati</taxon>
        <taxon>Actinomycetota</taxon>
        <taxon>Actinomycetes</taxon>
        <taxon>Pseudonocardiales</taxon>
        <taxon>Pseudonocardiaceae</taxon>
        <taxon>Pseudonocardia</taxon>
    </lineage>
</organism>
<dbReference type="HOGENOM" id="CLU_956030_0_0_11"/>
<proteinExistence type="predicted"/>
<dbReference type="Pfam" id="PF26571">
    <property type="entry name" value="VldE"/>
    <property type="match status" value="1"/>
</dbReference>
<dbReference type="STRING" id="675635.Psed_1647"/>
<feature type="region of interest" description="Disordered" evidence="1">
    <location>
        <begin position="1"/>
        <end position="64"/>
    </location>
</feature>
<feature type="compositionally biased region" description="Low complexity" evidence="1">
    <location>
        <begin position="18"/>
        <end position="55"/>
    </location>
</feature>
<reference evidence="3 4" key="1">
    <citation type="journal article" date="2011" name="J. Bacteriol.">
        <title>Genome sequence of the 1,4-dioxane-degrading Pseudonocardia dioxanivorans strain CB1190.</title>
        <authorList>
            <person name="Sales C.M."/>
            <person name="Mahendra S."/>
            <person name="Grostern A."/>
            <person name="Parales R.E."/>
            <person name="Goodwin L.A."/>
            <person name="Woyke T."/>
            <person name="Nolan M."/>
            <person name="Lapidus A."/>
            <person name="Chertkov O."/>
            <person name="Ovchinnikova G."/>
            <person name="Sczyrba A."/>
            <person name="Alvarez-Cohen L."/>
        </authorList>
    </citation>
    <scope>NUCLEOTIDE SEQUENCE [LARGE SCALE GENOMIC DNA]</scope>
    <source>
        <strain evidence="4">ATCC 55486 / DSM 44775 / JCM 13855 / CB1190</strain>
    </source>
</reference>
<dbReference type="AlphaFoldDB" id="F4CXZ8"/>
<evidence type="ECO:0000313" key="4">
    <source>
        <dbReference type="Proteomes" id="UP000007809"/>
    </source>
</evidence>
<dbReference type="eggNOG" id="COG1388">
    <property type="taxonomic scope" value="Bacteria"/>
</dbReference>
<feature type="domain" description="ARB-07466-like C-terminal" evidence="2">
    <location>
        <begin position="176"/>
        <end position="269"/>
    </location>
</feature>
<dbReference type="OrthoDB" id="2989771at2"/>